<evidence type="ECO:0000313" key="1">
    <source>
        <dbReference type="EMBL" id="SJN11585.1"/>
    </source>
</evidence>
<comment type="caution">
    <text evidence="1">The sequence shown here is derived from an EMBL/GenBank/DDBJ whole genome shotgun (WGS) entry which is preliminary data.</text>
</comment>
<protein>
    <submittedName>
        <fullName evidence="1">Uncharacterized protein</fullName>
    </submittedName>
</protein>
<dbReference type="AlphaFoldDB" id="A0A1R4HVM3"/>
<dbReference type="Proteomes" id="UP000196331">
    <property type="component" value="Unassembled WGS sequence"/>
</dbReference>
<organism evidence="1 2">
    <name type="scientific">Halomonas citrativorans</name>
    <dbReference type="NCBI Taxonomy" id="2742612"/>
    <lineage>
        <taxon>Bacteria</taxon>
        <taxon>Pseudomonadati</taxon>
        <taxon>Pseudomonadota</taxon>
        <taxon>Gammaproteobacteria</taxon>
        <taxon>Oceanospirillales</taxon>
        <taxon>Halomonadaceae</taxon>
        <taxon>Halomonas</taxon>
    </lineage>
</organism>
<reference evidence="1 2" key="1">
    <citation type="submission" date="2017-02" db="EMBL/GenBank/DDBJ databases">
        <authorList>
            <person name="Dridi B."/>
        </authorList>
    </citation>
    <scope>NUCLEOTIDE SEQUENCE [LARGE SCALE GENOMIC DNA]</scope>
    <source>
        <strain evidence="1 2">JB380</strain>
    </source>
</reference>
<dbReference type="EMBL" id="FUKM01000023">
    <property type="protein sequence ID" value="SJN11585.1"/>
    <property type="molecule type" value="Genomic_DNA"/>
</dbReference>
<sequence length="451" mass="50192">MSISEGQYLAWLAKLNADRLLLAELHHAGGIEYVATGPFMSLPSDSDPNRPYTTALKKAVNITTRIDGNVTFGEVEIIGDQLVTELIDLAWQGHPIKLFLGDPKWPRDDFRLLAQGRNGGIRQAKRGAITFRMVDESSVLDEVIDTGQLPDDAGPVPLALGSVYNAPLYRVDTQTLTYRGSYLPVTSIQAKANGALLTHSTDAAAGTVTLSDRFGDITGDIEEPHNTPRKIVEWVANHYGITVGEIDLPDYRVGVFYNDDVSGRQILNELKEGLGAYWYLNEINALVMRQHKEPVVADVTIVRDDIPRDKLTLSETQQPWRSLTLRWGRNYAPLSTVAGTIDEENPAEAARLRTEWRESHARQDVSDYPMAERVTRDSVIQDEQDAITERDRLLAQRRTQRNVWSIEARLPPVYVGQAAAVAHGRLDGKLGRLINVGRSPTRGRTNLGVWV</sequence>
<evidence type="ECO:0000313" key="2">
    <source>
        <dbReference type="Proteomes" id="UP000196331"/>
    </source>
</evidence>
<name>A0A1R4HVM3_9GAMM</name>
<accession>A0A1R4HVM3</accession>
<dbReference type="OrthoDB" id="6397421at2"/>
<proteinExistence type="predicted"/>
<dbReference type="RefSeq" id="WP_087107235.1">
    <property type="nucleotide sequence ID" value="NZ_FUKM01000023.1"/>
</dbReference>
<gene>
    <name evidence="1" type="ORF">CZ787_06255</name>
</gene>